<dbReference type="PANTHER" id="PTHR32552:SF74">
    <property type="entry name" value="HYDROXAMATE SIDEROPHORE RECEPTOR FHUE"/>
    <property type="match status" value="1"/>
</dbReference>
<dbReference type="CDD" id="cd01347">
    <property type="entry name" value="ligand_gated_channel"/>
    <property type="match status" value="1"/>
</dbReference>
<organism evidence="14 15">
    <name type="scientific">Novosphingobium organovorum</name>
    <dbReference type="NCBI Taxonomy" id="2930092"/>
    <lineage>
        <taxon>Bacteria</taxon>
        <taxon>Pseudomonadati</taxon>
        <taxon>Pseudomonadota</taxon>
        <taxon>Alphaproteobacteria</taxon>
        <taxon>Sphingomonadales</taxon>
        <taxon>Sphingomonadaceae</taxon>
        <taxon>Novosphingobium</taxon>
    </lineage>
</organism>
<evidence type="ECO:0000256" key="5">
    <source>
        <dbReference type="ARBA" id="ARBA00022692"/>
    </source>
</evidence>
<keyword evidence="4 10" id="KW-1134">Transmembrane beta strand</keyword>
<reference evidence="14" key="1">
    <citation type="submission" date="2022-03" db="EMBL/GenBank/DDBJ databases">
        <title>Identification of a novel bacterium isolated from mangrove sediments.</title>
        <authorList>
            <person name="Pan X."/>
        </authorList>
    </citation>
    <scope>NUCLEOTIDE SEQUENCE</scope>
    <source>
        <strain evidence="14">B1949</strain>
    </source>
</reference>
<dbReference type="PROSITE" id="PS52016">
    <property type="entry name" value="TONB_DEPENDENT_REC_3"/>
    <property type="match status" value="1"/>
</dbReference>
<evidence type="ECO:0000259" key="12">
    <source>
        <dbReference type="Pfam" id="PF00593"/>
    </source>
</evidence>
<name>A0ABT0BHR6_9SPHN</name>
<protein>
    <submittedName>
        <fullName evidence="14">TonB-dependent siderophore receptor</fullName>
    </submittedName>
</protein>
<proteinExistence type="inferred from homology"/>
<feature type="domain" description="TonB-dependent receptor plug" evidence="13">
    <location>
        <begin position="50"/>
        <end position="146"/>
    </location>
</feature>
<evidence type="ECO:0000256" key="2">
    <source>
        <dbReference type="ARBA" id="ARBA00009810"/>
    </source>
</evidence>
<dbReference type="InterPro" id="IPR037066">
    <property type="entry name" value="Plug_dom_sf"/>
</dbReference>
<keyword evidence="3 10" id="KW-0813">Transport</keyword>
<dbReference type="Gene3D" id="2.170.130.10">
    <property type="entry name" value="TonB-dependent receptor, plug domain"/>
    <property type="match status" value="1"/>
</dbReference>
<dbReference type="RefSeq" id="WP_244023631.1">
    <property type="nucleotide sequence ID" value="NZ_JALHLF010000121.1"/>
</dbReference>
<keyword evidence="6 11" id="KW-0798">TonB box</keyword>
<evidence type="ECO:0000256" key="11">
    <source>
        <dbReference type="RuleBase" id="RU003357"/>
    </source>
</evidence>
<comment type="similarity">
    <text evidence="2 10 11">Belongs to the TonB-dependent receptor family.</text>
</comment>
<evidence type="ECO:0000256" key="10">
    <source>
        <dbReference type="PROSITE-ProRule" id="PRU01360"/>
    </source>
</evidence>
<dbReference type="InterPro" id="IPR036942">
    <property type="entry name" value="Beta-barrel_TonB_sf"/>
</dbReference>
<feature type="domain" description="TonB-dependent receptor-like beta-barrel" evidence="12">
    <location>
        <begin position="234"/>
        <end position="655"/>
    </location>
</feature>
<dbReference type="InterPro" id="IPR012910">
    <property type="entry name" value="Plug_dom"/>
</dbReference>
<evidence type="ECO:0000313" key="15">
    <source>
        <dbReference type="Proteomes" id="UP001162881"/>
    </source>
</evidence>
<evidence type="ECO:0000256" key="7">
    <source>
        <dbReference type="ARBA" id="ARBA00023136"/>
    </source>
</evidence>
<dbReference type="NCBIfam" id="TIGR01783">
    <property type="entry name" value="TonB-siderophor"/>
    <property type="match status" value="1"/>
</dbReference>
<dbReference type="Pfam" id="PF07715">
    <property type="entry name" value="Plug"/>
    <property type="match status" value="1"/>
</dbReference>
<keyword evidence="5 10" id="KW-0812">Transmembrane</keyword>
<comment type="caution">
    <text evidence="14">The sequence shown here is derived from an EMBL/GenBank/DDBJ whole genome shotgun (WGS) entry which is preliminary data.</text>
</comment>
<evidence type="ECO:0000256" key="1">
    <source>
        <dbReference type="ARBA" id="ARBA00004571"/>
    </source>
</evidence>
<dbReference type="InterPro" id="IPR039426">
    <property type="entry name" value="TonB-dep_rcpt-like"/>
</dbReference>
<keyword evidence="8 14" id="KW-0675">Receptor</keyword>
<gene>
    <name evidence="14" type="ORF">MTR62_18260</name>
</gene>
<dbReference type="SUPFAM" id="SSF56935">
    <property type="entry name" value="Porins"/>
    <property type="match status" value="1"/>
</dbReference>
<evidence type="ECO:0000259" key="13">
    <source>
        <dbReference type="Pfam" id="PF07715"/>
    </source>
</evidence>
<evidence type="ECO:0000256" key="3">
    <source>
        <dbReference type="ARBA" id="ARBA00022448"/>
    </source>
</evidence>
<keyword evidence="7 10" id="KW-0472">Membrane</keyword>
<dbReference type="EMBL" id="JALHLF010000121">
    <property type="protein sequence ID" value="MCJ2184616.1"/>
    <property type="molecule type" value="Genomic_DNA"/>
</dbReference>
<keyword evidence="9 10" id="KW-0998">Cell outer membrane</keyword>
<dbReference type="Gene3D" id="2.40.170.20">
    <property type="entry name" value="TonB-dependent receptor, beta-barrel domain"/>
    <property type="match status" value="1"/>
</dbReference>
<dbReference type="InterPro" id="IPR010105">
    <property type="entry name" value="TonB_sidphr_rcpt"/>
</dbReference>
<evidence type="ECO:0000313" key="14">
    <source>
        <dbReference type="EMBL" id="MCJ2184616.1"/>
    </source>
</evidence>
<dbReference type="PANTHER" id="PTHR32552">
    <property type="entry name" value="FERRICHROME IRON RECEPTOR-RELATED"/>
    <property type="match status" value="1"/>
</dbReference>
<evidence type="ECO:0000256" key="9">
    <source>
        <dbReference type="ARBA" id="ARBA00023237"/>
    </source>
</evidence>
<comment type="subcellular location">
    <subcellularLocation>
        <location evidence="1 10">Cell outer membrane</location>
        <topology evidence="1 10">Multi-pass membrane protein</topology>
    </subcellularLocation>
</comment>
<sequence length="685" mass="74209">MAGASPAHADDAAEAASDATGTDRIIVTGALPDSYVVDNQSTSTRLDLSMRETPQAVAVISRAQIEDFNLDSLNDLLRMTNGVNVEAAESDRTYYNARGFDIVNFQFDGIGQPLAEGIQIGSVDTATFERVEVVRGATGLLSLTGNPSAAVNFIRKRPTSETGGYASLSYGSYDTVRGDVDVNTVLTENGHLRARFVGAYENGGSNLDFYQNSRLTLYGVVSADLGPDTVATVGYSWQESDPKGVTWGGVPFLDADGNQLTYSRSTTTAQPWTSWDKIDRNLFGDITHEFGNGWKGKVSVMRRGYSSDAKLFYIYGNQDPDTGEGLYSWPGAYLDESRETTVDANVSGSFQAFGLEQQIVLGGNFSQSRNQEWEAEAAADTGVALTEEQAFGGAYPYPDFGAYTLQADFKTKMYSAYGSLRLSPVQPLHVILGGNVTRAERNGTSYDTPYIFAKTKFLPFAGLTLDLTSSLSAYASYSTIFNPQVYMREDGSLLDPLEGKTYEAGIKGEWFSGKLNAAIAVYKTDQQNVAQSTGTLSTVTGQYAYTQADNSSKGFEFDVSGEPLPGLQLTGGYAYVDIEDADGNAARTFIPHHTARLSAVYTPQALPALRVGASARYQSRIHNDGAVQGEYAVVDLMARYKLTRNVSLGVNVDNVTNAKYWQSLEWSQGIYNAPTTWRGTLGVTF</sequence>
<keyword evidence="15" id="KW-1185">Reference proteome</keyword>
<dbReference type="InterPro" id="IPR000531">
    <property type="entry name" value="Beta-barrel_TonB"/>
</dbReference>
<evidence type="ECO:0000256" key="8">
    <source>
        <dbReference type="ARBA" id="ARBA00023170"/>
    </source>
</evidence>
<accession>A0ABT0BHR6</accession>
<evidence type="ECO:0000256" key="4">
    <source>
        <dbReference type="ARBA" id="ARBA00022452"/>
    </source>
</evidence>
<dbReference type="Proteomes" id="UP001162881">
    <property type="component" value="Unassembled WGS sequence"/>
</dbReference>
<dbReference type="Pfam" id="PF00593">
    <property type="entry name" value="TonB_dep_Rec_b-barrel"/>
    <property type="match status" value="1"/>
</dbReference>
<evidence type="ECO:0000256" key="6">
    <source>
        <dbReference type="ARBA" id="ARBA00023077"/>
    </source>
</evidence>